<dbReference type="InterPro" id="IPR003737">
    <property type="entry name" value="GlcNAc_PI_deacetylase-related"/>
</dbReference>
<gene>
    <name evidence="2" type="ORF">HCJ94_21995</name>
</gene>
<accession>A0ABX0Z9P9</accession>
<reference evidence="2 3" key="1">
    <citation type="submission" date="2020-03" db="EMBL/GenBank/DDBJ databases">
        <title>WGS of actinomycetes isolated from Thailand.</title>
        <authorList>
            <person name="Thawai C."/>
        </authorList>
    </citation>
    <scope>NUCLEOTIDE SEQUENCE [LARGE SCALE GENOMIC DNA]</scope>
    <source>
        <strain evidence="2 3">HSS6-12</strain>
    </source>
</reference>
<dbReference type="RefSeq" id="WP_168002932.1">
    <property type="nucleotide sequence ID" value="NZ_JAATEO010000026.1"/>
</dbReference>
<dbReference type="Gene3D" id="3.40.50.10320">
    <property type="entry name" value="LmbE-like"/>
    <property type="match status" value="1"/>
</dbReference>
<protein>
    <submittedName>
        <fullName evidence="2">PIG-L family deacetylase</fullName>
    </submittedName>
</protein>
<dbReference type="SUPFAM" id="SSF102588">
    <property type="entry name" value="LmbE-like"/>
    <property type="match status" value="1"/>
</dbReference>
<dbReference type="Pfam" id="PF02585">
    <property type="entry name" value="PIG-L"/>
    <property type="match status" value="1"/>
</dbReference>
<organism evidence="2 3">
    <name type="scientific">Micromonospora thermarum</name>
    <dbReference type="NCBI Taxonomy" id="2720024"/>
    <lineage>
        <taxon>Bacteria</taxon>
        <taxon>Bacillati</taxon>
        <taxon>Actinomycetota</taxon>
        <taxon>Actinomycetes</taxon>
        <taxon>Micromonosporales</taxon>
        <taxon>Micromonosporaceae</taxon>
        <taxon>Micromonospora</taxon>
    </lineage>
</organism>
<evidence type="ECO:0000313" key="3">
    <source>
        <dbReference type="Proteomes" id="UP000783871"/>
    </source>
</evidence>
<proteinExistence type="predicted"/>
<evidence type="ECO:0000313" key="2">
    <source>
        <dbReference type="EMBL" id="NJP34577.1"/>
    </source>
</evidence>
<keyword evidence="1" id="KW-0862">Zinc</keyword>
<dbReference type="PANTHER" id="PTHR12993">
    <property type="entry name" value="N-ACETYLGLUCOSAMINYL-PHOSPHATIDYLINOSITOL DE-N-ACETYLASE-RELATED"/>
    <property type="match status" value="1"/>
</dbReference>
<dbReference type="PANTHER" id="PTHR12993:SF28">
    <property type="entry name" value="LMBE FAMILY PROTEIN"/>
    <property type="match status" value="1"/>
</dbReference>
<keyword evidence="3" id="KW-1185">Reference proteome</keyword>
<sequence>MTDLTDVPALEPLDEQWQRALAIVAHPDDLEFGAAAAVARWTGQGKQIAYCLVTSGEAGIDGMPPERARTVREAEQRESAALVGVDTVEFLGLPDGILEYGVPLRRELAGVVRRHRPEIVLTTNFRETWDGAYALNQADHIATGRAVLDAVRDAGNRWVFPEQLVDGVQPWNGVRQVWAAASPLAAHGVDVTDTFEKGVASLRAHDAYLTGLGDGSFDAEEFLEGLNRPVGTRLGVRYGAAFEVFRFDLW</sequence>
<dbReference type="EMBL" id="JAATEO010000026">
    <property type="protein sequence ID" value="NJP34577.1"/>
    <property type="molecule type" value="Genomic_DNA"/>
</dbReference>
<name>A0ABX0Z9P9_9ACTN</name>
<evidence type="ECO:0000256" key="1">
    <source>
        <dbReference type="ARBA" id="ARBA00022833"/>
    </source>
</evidence>
<dbReference type="Proteomes" id="UP000783871">
    <property type="component" value="Unassembled WGS sequence"/>
</dbReference>
<dbReference type="InterPro" id="IPR024078">
    <property type="entry name" value="LmbE-like_dom_sf"/>
</dbReference>
<comment type="caution">
    <text evidence="2">The sequence shown here is derived from an EMBL/GenBank/DDBJ whole genome shotgun (WGS) entry which is preliminary data.</text>
</comment>